<reference evidence="8" key="1">
    <citation type="submission" date="2021-12" db="EMBL/GenBank/DDBJ databases">
        <authorList>
            <person name="King R."/>
        </authorList>
    </citation>
    <scope>NUCLEOTIDE SEQUENCE</scope>
</reference>
<dbReference type="Gene3D" id="3.30.497.10">
    <property type="entry name" value="Antithrombin, subunit I, domain 2"/>
    <property type="match status" value="1"/>
</dbReference>
<keyword evidence="9" id="KW-1185">Reference proteome</keyword>
<dbReference type="InterPro" id="IPR000215">
    <property type="entry name" value="Serpin_fam"/>
</dbReference>
<dbReference type="AlphaFoldDB" id="A0A9P0FXB9"/>
<evidence type="ECO:0000313" key="9">
    <source>
        <dbReference type="Proteomes" id="UP001154114"/>
    </source>
</evidence>
<dbReference type="GO" id="GO:0005615">
    <property type="term" value="C:extracellular space"/>
    <property type="evidence" value="ECO:0007669"/>
    <property type="project" value="InterPro"/>
</dbReference>
<feature type="region of interest" description="Disordered" evidence="5">
    <location>
        <begin position="64"/>
        <end position="169"/>
    </location>
</feature>
<name>A0A9P0FXB9_CHRIL</name>
<keyword evidence="6" id="KW-0732">Signal</keyword>
<feature type="compositionally biased region" description="Polar residues" evidence="5">
    <location>
        <begin position="113"/>
        <end position="162"/>
    </location>
</feature>
<dbReference type="GO" id="GO:0004867">
    <property type="term" value="F:serine-type endopeptidase inhibitor activity"/>
    <property type="evidence" value="ECO:0007669"/>
    <property type="project" value="UniProtKB-KW"/>
</dbReference>
<dbReference type="PANTHER" id="PTHR11461">
    <property type="entry name" value="SERINE PROTEASE INHIBITOR, SERPIN"/>
    <property type="match status" value="1"/>
</dbReference>
<dbReference type="Pfam" id="PF00079">
    <property type="entry name" value="Serpin"/>
    <property type="match status" value="1"/>
</dbReference>
<dbReference type="EMBL" id="LR824025">
    <property type="protein sequence ID" value="CAH0596282.1"/>
    <property type="molecule type" value="Genomic_DNA"/>
</dbReference>
<evidence type="ECO:0000256" key="4">
    <source>
        <dbReference type="RuleBase" id="RU000411"/>
    </source>
</evidence>
<evidence type="ECO:0000259" key="7">
    <source>
        <dbReference type="SMART" id="SM00093"/>
    </source>
</evidence>
<protein>
    <recommendedName>
        <fullName evidence="7">Serpin domain-containing protein</fullName>
    </recommendedName>
</protein>
<organism evidence="8 9">
    <name type="scientific">Chrysodeixis includens</name>
    <name type="common">Soybean looper</name>
    <name type="synonym">Pseudoplusia includens</name>
    <dbReference type="NCBI Taxonomy" id="689277"/>
    <lineage>
        <taxon>Eukaryota</taxon>
        <taxon>Metazoa</taxon>
        <taxon>Ecdysozoa</taxon>
        <taxon>Arthropoda</taxon>
        <taxon>Hexapoda</taxon>
        <taxon>Insecta</taxon>
        <taxon>Pterygota</taxon>
        <taxon>Neoptera</taxon>
        <taxon>Endopterygota</taxon>
        <taxon>Lepidoptera</taxon>
        <taxon>Glossata</taxon>
        <taxon>Ditrysia</taxon>
        <taxon>Noctuoidea</taxon>
        <taxon>Noctuidae</taxon>
        <taxon>Plusiinae</taxon>
        <taxon>Chrysodeixis</taxon>
    </lineage>
</organism>
<evidence type="ECO:0000256" key="1">
    <source>
        <dbReference type="ARBA" id="ARBA00009500"/>
    </source>
</evidence>
<dbReference type="InterPro" id="IPR042178">
    <property type="entry name" value="Serpin_sf_1"/>
</dbReference>
<evidence type="ECO:0000313" key="8">
    <source>
        <dbReference type="EMBL" id="CAH0596282.1"/>
    </source>
</evidence>
<dbReference type="OrthoDB" id="671595at2759"/>
<feature type="domain" description="Serpin" evidence="7">
    <location>
        <begin position="186"/>
        <end position="544"/>
    </location>
</feature>
<dbReference type="SMART" id="SM00093">
    <property type="entry name" value="SERPIN"/>
    <property type="match status" value="1"/>
</dbReference>
<comment type="similarity">
    <text evidence="1 4">Belongs to the serpin family.</text>
</comment>
<evidence type="ECO:0000256" key="2">
    <source>
        <dbReference type="ARBA" id="ARBA00022690"/>
    </source>
</evidence>
<dbReference type="InterPro" id="IPR042185">
    <property type="entry name" value="Serpin_sf_2"/>
</dbReference>
<evidence type="ECO:0000256" key="5">
    <source>
        <dbReference type="SAM" id="MobiDB-lite"/>
    </source>
</evidence>
<dbReference type="InterPro" id="IPR036186">
    <property type="entry name" value="Serpin_sf"/>
</dbReference>
<dbReference type="Proteomes" id="UP001154114">
    <property type="component" value="Chromosome 22"/>
</dbReference>
<dbReference type="PANTHER" id="PTHR11461:SF211">
    <property type="entry name" value="GH10112P-RELATED"/>
    <property type="match status" value="1"/>
</dbReference>
<accession>A0A9P0FXB9</accession>
<evidence type="ECO:0000256" key="3">
    <source>
        <dbReference type="ARBA" id="ARBA00022900"/>
    </source>
</evidence>
<dbReference type="SUPFAM" id="SSF56574">
    <property type="entry name" value="Serpins"/>
    <property type="match status" value="1"/>
</dbReference>
<feature type="chain" id="PRO_5040282923" description="Serpin domain-containing protein" evidence="6">
    <location>
        <begin position="18"/>
        <end position="546"/>
    </location>
</feature>
<dbReference type="InterPro" id="IPR023796">
    <property type="entry name" value="Serpin_dom"/>
</dbReference>
<keyword evidence="3" id="KW-0722">Serine protease inhibitor</keyword>
<dbReference type="CDD" id="cd00172">
    <property type="entry name" value="serpin"/>
    <property type="match status" value="1"/>
</dbReference>
<evidence type="ECO:0000256" key="6">
    <source>
        <dbReference type="SAM" id="SignalP"/>
    </source>
</evidence>
<keyword evidence="2" id="KW-0646">Protease inhibitor</keyword>
<dbReference type="Gene3D" id="2.30.39.10">
    <property type="entry name" value="Alpha-1-antitrypsin, domain 1"/>
    <property type="match status" value="1"/>
</dbReference>
<sequence>MLLPSLTICCLILNAQSQSFFQNNPVLAKFLNPDRIYFNDNFSLVQPLSRPATSQVDDDAIRQIFGPKPTENPKKKPATSVEIEKSNEIGYSTSVERVTNRNEPVRNVPIRNVESQQTYTPAPNRQTSEQVVDRQVGTQQASRRQTTVPQPSPDTRPQSSMSLPEPPPVSGSGFNSLLYSVTNFGITLLKNVNAVQPGNVVLSPFSITTLLALLQQGALGQTQEQITAALQMTSVNSASAYSKISQDIKKRSSRNILKTGNSIFIANGFSINPDFKTVAQNSFDSDVTPLSYNRPEMAAQEINGWVASKTENKITKLISPDTLSSSTQMVLVNAVYFKGLWEIPFRPESTIGRNFHLSNGQIKTAQFMRMRKLFRSGRDPATNAKIVVLPFEREEYYLMMILPSELVGMQSTLQHMTDARLLSYLSFPPLDTEIEIPKFTVRADTNLNTILRTMGITKMFGPYSELNRLGMYRAYSPQISSAVHSAVFSIDEQGGSAAAATAFAAVALSYDEPSAVFKADRPFIAILWDAKTSLPIFMTKIEDPQV</sequence>
<gene>
    <name evidence="8" type="ORF">CINC_LOCUS7077</name>
</gene>
<dbReference type="Gene3D" id="2.10.310.10">
    <property type="entry name" value="Serpins superfamily"/>
    <property type="match status" value="1"/>
</dbReference>
<proteinExistence type="inferred from homology"/>
<feature type="signal peptide" evidence="6">
    <location>
        <begin position="1"/>
        <end position="17"/>
    </location>
</feature>